<evidence type="ECO:0000313" key="3">
    <source>
        <dbReference type="Proteomes" id="UP000019442"/>
    </source>
</evidence>
<gene>
    <name evidence="1" type="ORF">M911_01630</name>
    <name evidence="2" type="ORF">M911_12120</name>
</gene>
<dbReference type="HOGENOM" id="CLU_2069825_0_0_6"/>
<dbReference type="EMBL" id="CP007268">
    <property type="protein sequence ID" value="AHK80564.1"/>
    <property type="molecule type" value="Genomic_DNA"/>
</dbReference>
<accession>W8LAA2</accession>
<evidence type="ECO:0000313" key="1">
    <source>
        <dbReference type="EMBL" id="AHK80564.1"/>
    </source>
</evidence>
<reference evidence="3" key="2">
    <citation type="submission" date="2014-02" db="EMBL/GenBank/DDBJ databases">
        <title>Draft Genome Sequence of extremely halophilic bacteria Halorhodospira halochloris.</title>
        <authorList>
            <person name="Singh K.S."/>
        </authorList>
    </citation>
    <scope>NUCLEOTIDE SEQUENCE [LARGE SCALE GENOMIC DNA]</scope>
    <source>
        <strain evidence="3">A</strain>
    </source>
</reference>
<sequence length="118" mass="12832">MPPQGPLADGIILYRIQPAHQLADVGAWLMLSTQIRPACLRHGVEWECPIGQIIQQDQEILPFLLRRSDLENHVIGESRIPVGIRDNSGYAIGPKPKLAARSLSHAGVAQIQGKISGA</sequence>
<reference evidence="2 3" key="1">
    <citation type="journal article" date="2014" name="J Genomics">
        <title>Draft Genome Sequence of the Extremely Halophilic Phototrophic Purple Sulfur Bacterium Halorhodospira halochloris.</title>
        <authorList>
            <person name="Singh K.S."/>
            <person name="Kirksey J."/>
            <person name="Hoff W.D."/>
            <person name="Deole R."/>
        </authorList>
    </citation>
    <scope>NUCLEOTIDE SEQUENCE [LARGE SCALE GENOMIC DNA]</scope>
    <source>
        <strain evidence="2 3">A</strain>
    </source>
</reference>
<evidence type="ECO:0000313" key="2">
    <source>
        <dbReference type="EMBL" id="AHK80740.1"/>
    </source>
</evidence>
<organism evidence="2 3">
    <name type="scientific">Ectothiorhodospira haloalkaliphila</name>
    <dbReference type="NCBI Taxonomy" id="421628"/>
    <lineage>
        <taxon>Bacteria</taxon>
        <taxon>Pseudomonadati</taxon>
        <taxon>Pseudomonadota</taxon>
        <taxon>Gammaproteobacteria</taxon>
        <taxon>Chromatiales</taxon>
        <taxon>Ectothiorhodospiraceae</taxon>
        <taxon>Ectothiorhodospira</taxon>
    </lineage>
</organism>
<dbReference type="EMBL" id="CP007268">
    <property type="protein sequence ID" value="AHK80740.1"/>
    <property type="molecule type" value="Genomic_DNA"/>
</dbReference>
<proteinExistence type="predicted"/>
<dbReference type="Proteomes" id="UP000019442">
    <property type="component" value="Chromosome"/>
</dbReference>
<keyword evidence="3" id="KW-1185">Reference proteome</keyword>
<dbReference type="AlphaFoldDB" id="W8LAA2"/>
<dbReference type="KEGG" id="hhc:M911_12120"/>
<protein>
    <submittedName>
        <fullName evidence="2">Uncharacterized protein</fullName>
    </submittedName>
</protein>
<name>W8LAA2_9GAMM</name>
<dbReference type="KEGG" id="hhc:M911_01630"/>